<dbReference type="AlphaFoldDB" id="A0A0E0GA39"/>
<dbReference type="Proteomes" id="UP000006591">
    <property type="component" value="Chromosome 2"/>
</dbReference>
<protein>
    <submittedName>
        <fullName evidence="1">Uncharacterized protein</fullName>
    </submittedName>
</protein>
<dbReference type="HOGENOM" id="CLU_928680_0_0_1"/>
<name>A0A0E0GA39_ORYNI</name>
<keyword evidence="2" id="KW-1185">Reference proteome</keyword>
<evidence type="ECO:0000313" key="1">
    <source>
        <dbReference type="EnsemblPlants" id="ONIVA02G27470.1"/>
    </source>
</evidence>
<dbReference type="Gramene" id="ONIVA02G27470.1">
    <property type="protein sequence ID" value="ONIVA02G27470.1"/>
    <property type="gene ID" value="ONIVA02G27470"/>
</dbReference>
<organism evidence="1">
    <name type="scientific">Oryza nivara</name>
    <name type="common">Indian wild rice</name>
    <name type="synonym">Oryza sativa f. spontanea</name>
    <dbReference type="NCBI Taxonomy" id="4536"/>
    <lineage>
        <taxon>Eukaryota</taxon>
        <taxon>Viridiplantae</taxon>
        <taxon>Streptophyta</taxon>
        <taxon>Embryophyta</taxon>
        <taxon>Tracheophyta</taxon>
        <taxon>Spermatophyta</taxon>
        <taxon>Magnoliopsida</taxon>
        <taxon>Liliopsida</taxon>
        <taxon>Poales</taxon>
        <taxon>Poaceae</taxon>
        <taxon>BOP clade</taxon>
        <taxon>Oryzoideae</taxon>
        <taxon>Oryzeae</taxon>
        <taxon>Oryzinae</taxon>
        <taxon>Oryza</taxon>
    </lineage>
</organism>
<dbReference type="EnsemblPlants" id="ONIVA02G27470.1">
    <property type="protein sequence ID" value="ONIVA02G27470.1"/>
    <property type="gene ID" value="ONIVA02G27470"/>
</dbReference>
<evidence type="ECO:0000313" key="2">
    <source>
        <dbReference type="Proteomes" id="UP000006591"/>
    </source>
</evidence>
<sequence length="300" mass="33919">MDDDPTSVNYELRTMGMRGDDDDDVEEDRVEVFGNTSDIPIHVNVDDDDPPGFFARACLGRHGHDGLAGPSGQPGTARGYLGRAWAVFGLEGHDYGMPSILLQNTLQKGRCRRGTFIKHPSIKHPKATHCKSSPNEILTPLEDQGNLSLGDSKSRFLSWAKLVELEDQKESSNLRDEILLQVLHGIYRDGGLSMKLSILRGRYTEHLHKSVHPAIRWEPEYGRPIWLGMGWGWGDWEKAGRWDRGFGYGRICLCARGGLCGRRKRRITRHAKRSSPRLPAVWPRWGVVDRRLWSGDEACR</sequence>
<proteinExistence type="predicted"/>
<accession>A0A0E0GA39</accession>
<reference evidence="1" key="2">
    <citation type="submission" date="2018-04" db="EMBL/GenBank/DDBJ databases">
        <title>OnivRS2 (Oryza nivara Reference Sequence Version 2).</title>
        <authorList>
            <person name="Zhang J."/>
            <person name="Kudrna D."/>
            <person name="Lee S."/>
            <person name="Talag J."/>
            <person name="Rajasekar S."/>
            <person name="Welchert J."/>
            <person name="Hsing Y.-I."/>
            <person name="Wing R.A."/>
        </authorList>
    </citation>
    <scope>NUCLEOTIDE SEQUENCE [LARGE SCALE GENOMIC DNA]</scope>
    <source>
        <strain evidence="1">SL10</strain>
    </source>
</reference>
<reference evidence="1" key="1">
    <citation type="submission" date="2015-04" db="UniProtKB">
        <authorList>
            <consortium name="EnsemblPlants"/>
        </authorList>
    </citation>
    <scope>IDENTIFICATION</scope>
    <source>
        <strain evidence="1">SL10</strain>
    </source>
</reference>